<feature type="domain" description="GH15-like" evidence="6">
    <location>
        <begin position="8"/>
        <end position="790"/>
    </location>
</feature>
<evidence type="ECO:0000259" key="6">
    <source>
        <dbReference type="Pfam" id="PF00723"/>
    </source>
</evidence>
<dbReference type="GO" id="GO:0005516">
    <property type="term" value="F:calmodulin binding"/>
    <property type="evidence" value="ECO:0007669"/>
    <property type="project" value="UniProtKB-KW"/>
</dbReference>
<organism evidence="8 9">
    <name type="scientific">Teredinibacter turnerae (strain ATCC 39867 / T7901)</name>
    <dbReference type="NCBI Taxonomy" id="377629"/>
    <lineage>
        <taxon>Bacteria</taxon>
        <taxon>Pseudomonadati</taxon>
        <taxon>Pseudomonadota</taxon>
        <taxon>Gammaproteobacteria</taxon>
        <taxon>Cellvibrionales</taxon>
        <taxon>Cellvibrionaceae</taxon>
        <taxon>Teredinibacter</taxon>
    </lineage>
</organism>
<keyword evidence="9" id="KW-1185">Reference proteome</keyword>
<dbReference type="InterPro" id="IPR011613">
    <property type="entry name" value="GH15-like"/>
</dbReference>
<dbReference type="Proteomes" id="UP000009080">
    <property type="component" value="Chromosome"/>
</dbReference>
<dbReference type="InterPro" id="IPR012341">
    <property type="entry name" value="6hp_glycosidase-like_sf"/>
</dbReference>
<comment type="similarity">
    <text evidence="2">Belongs to the phosphorylase b kinase regulatory chain family.</text>
</comment>
<dbReference type="KEGG" id="ttu:TERTU_2840"/>
<dbReference type="RefSeq" id="WP_015818821.1">
    <property type="nucleotide sequence ID" value="NC_012997.1"/>
</dbReference>
<evidence type="ECO:0000256" key="5">
    <source>
        <dbReference type="ARBA" id="ARBA00023277"/>
    </source>
</evidence>
<evidence type="ECO:0000259" key="7">
    <source>
        <dbReference type="Pfam" id="PF19292"/>
    </source>
</evidence>
<dbReference type="PANTHER" id="PTHR10749:SF8">
    <property type="entry name" value="PHOSPHORYLASE B KINASE REGULATORY SUBUNIT BETA"/>
    <property type="match status" value="1"/>
</dbReference>
<reference evidence="8 9" key="1">
    <citation type="journal article" date="2009" name="PLoS ONE">
        <title>The complete genome of Teredinibacter turnerae T7901: an intracellular endosymbiont of marine wood-boring bivalves (shipworms).</title>
        <authorList>
            <person name="Yang J.C."/>
            <person name="Madupu R."/>
            <person name="Durkin A.S."/>
            <person name="Ekborg N.A."/>
            <person name="Pedamallu C.S."/>
            <person name="Hostetler J.B."/>
            <person name="Radune D."/>
            <person name="Toms B.S."/>
            <person name="Henrissat B."/>
            <person name="Coutinho P.M."/>
            <person name="Schwarz S."/>
            <person name="Field L."/>
            <person name="Trindade-Silva A.E."/>
            <person name="Soares C.A.G."/>
            <person name="Elshahawi S."/>
            <person name="Hanora A."/>
            <person name="Schmidt E.W."/>
            <person name="Haygood M.G."/>
            <person name="Posfai J."/>
            <person name="Benner J."/>
            <person name="Madinger C."/>
            <person name="Nove J."/>
            <person name="Anton B."/>
            <person name="Chaudhary K."/>
            <person name="Foster J."/>
            <person name="Holman A."/>
            <person name="Kumar S."/>
            <person name="Lessard P.A."/>
            <person name="Luyten Y.A."/>
            <person name="Slatko B."/>
            <person name="Wood N."/>
            <person name="Wu B."/>
            <person name="Teplitski M."/>
            <person name="Mougous J.D."/>
            <person name="Ward N."/>
            <person name="Eisen J.A."/>
            <person name="Badger J.H."/>
            <person name="Distel D.L."/>
        </authorList>
    </citation>
    <scope>NUCLEOTIDE SEQUENCE [LARGE SCALE GENOMIC DNA]</scope>
    <source>
        <strain evidence="9">ATCC 39867 / T7901</strain>
    </source>
</reference>
<evidence type="ECO:0000256" key="4">
    <source>
        <dbReference type="ARBA" id="ARBA00022860"/>
    </source>
</evidence>
<keyword evidence="8" id="KW-0808">Transferase</keyword>
<dbReference type="PANTHER" id="PTHR10749">
    <property type="entry name" value="PHOSPHORYLASE B KINASE REGULATORY SUBUNIT"/>
    <property type="match status" value="1"/>
</dbReference>
<evidence type="ECO:0000313" key="9">
    <source>
        <dbReference type="Proteomes" id="UP000009080"/>
    </source>
</evidence>
<sequence length="1019" mass="114090">MRNSEQELKQLYNEINQVILSRQNPVTGLLPASTSVNAHGDYTDAWVRDNVYSIIAPWALSLAMKKAGETREADELEQATIKLMRGLLQSMMRQAHKVEAFKHTLKPIDALHAKYDTATGLTVVADDAWGHLQIDATSIYLLMIGQMTASGLRIIQTYDEVDFVQNLIYYIASAFRTPDYGIWERGNKINNGKPEINASSLGMAKAALQALDGLNLFHKGGPTRAVVHSVPDALSMARTNLAALLPRESLSKEVDAALLSIIGFPAFAVGDSILATETRDEILKKLGGIYGLKRFLWDGHQTVIEDPSRLYYEHSELANFQHIESEWPLFFCYLYLNALFTGNTQTASHYYQKIQNLMIEKNGIGLIPELYYVPEHAIEAEKRNPKSQARVANDNLPLVWAQSLYYTGRLMDLGLLKPDDLDPVKLRSTTTQMTKAQVALVVLAENEDVKKILADNGVIAESILDIAPLKVISAPHLVEAYAQVGANHKLNLTGRPRRRLLSLASSQTYCINDHQFLCLSWIQGDSDDDYVHHDIARVATMVREEISHIRKHWLNSEVAVFTFMVNEALCNSPDAHLLYECLQGFQLRTEDENIGYASANLAFRASRENWLLAPDICLTPITSREVEAPPAIEWNTQSLALLQALDGSQLAQADKLVEYFADRPLHESASDTNKRITARDLLNTIYSNALQNHQWLIARLAFALSGRVKDDLSDYLSVLSSRHFSVIVGSVDTSEFGLEQSLNNSQIVEALREASINPIDHCLLQELLESIGILQRTNPQLFEGVRSIQLSNLLNLCADGVKSDNYKESVLELGQLSPSAVLDRLYKIFSSQRSVFAKGLKRSLSAKNMSDSDVEAMDLDWFEWRFERGLILSLSREFLEKIWQTLAIAPKIIFAESHNPACIIESEFVRSSMTPGEEIFAQLINDALAQLHPPYFRSAIVEVLLAITEFHEEHPKERVEHPINLEEILECAADMSSSSSTQKATAKIDLLLEESPQVLNGYILSSLPTYLKNLGKESE</sequence>
<dbReference type="GO" id="GO:0005977">
    <property type="term" value="P:glycogen metabolic process"/>
    <property type="evidence" value="ECO:0007669"/>
    <property type="project" value="UniProtKB-UniPathway"/>
</dbReference>
<dbReference type="InterPro" id="IPR008928">
    <property type="entry name" value="6-hairpin_glycosidase_sf"/>
</dbReference>
<dbReference type="Pfam" id="PF00723">
    <property type="entry name" value="Glyco_hydro_15"/>
    <property type="match status" value="1"/>
</dbReference>
<dbReference type="HOGENOM" id="CLU_004177_0_1_6"/>
<dbReference type="GO" id="GO:0005964">
    <property type="term" value="C:phosphorylase kinase complex"/>
    <property type="evidence" value="ECO:0007669"/>
    <property type="project" value="TreeGrafter"/>
</dbReference>
<dbReference type="eggNOG" id="COG3387">
    <property type="taxonomic scope" value="Bacteria"/>
</dbReference>
<dbReference type="OrthoDB" id="6091662at2"/>
<keyword evidence="8" id="KW-0418">Kinase</keyword>
<dbReference type="InterPro" id="IPR045583">
    <property type="entry name" value="KPBA/B_C"/>
</dbReference>
<dbReference type="Gene3D" id="1.50.10.10">
    <property type="match status" value="1"/>
</dbReference>
<dbReference type="SUPFAM" id="SSF48208">
    <property type="entry name" value="Six-hairpin glycosidases"/>
    <property type="match status" value="1"/>
</dbReference>
<dbReference type="Pfam" id="PF19292">
    <property type="entry name" value="KPBB_C"/>
    <property type="match status" value="1"/>
</dbReference>
<proteinExistence type="inferred from homology"/>
<keyword evidence="4" id="KW-0112">Calmodulin-binding</keyword>
<evidence type="ECO:0000313" key="8">
    <source>
        <dbReference type="EMBL" id="ACR12709.1"/>
    </source>
</evidence>
<keyword evidence="5" id="KW-0119">Carbohydrate metabolism</keyword>
<dbReference type="UniPathway" id="UPA00163"/>
<name>C5BMS6_TERTT</name>
<feature type="domain" description="Phosphorylase b kinase regulatory subunit alpha/beta C-terminal" evidence="7">
    <location>
        <begin position="827"/>
        <end position="986"/>
    </location>
</feature>
<accession>C5BMS6</accession>
<evidence type="ECO:0000256" key="2">
    <source>
        <dbReference type="ARBA" id="ARBA00007128"/>
    </source>
</evidence>
<comment type="pathway">
    <text evidence="1">Glycan biosynthesis; glycogen metabolism.</text>
</comment>
<evidence type="ECO:0000256" key="1">
    <source>
        <dbReference type="ARBA" id="ARBA00005131"/>
    </source>
</evidence>
<dbReference type="AlphaFoldDB" id="C5BMS6"/>
<gene>
    <name evidence="8" type="ordered locus">TERTU_2840</name>
</gene>
<dbReference type="EMBL" id="CP001614">
    <property type="protein sequence ID" value="ACR12709.1"/>
    <property type="molecule type" value="Genomic_DNA"/>
</dbReference>
<protein>
    <submittedName>
        <fullName evidence="8">Phosphorylase kinase alphabeta</fullName>
    </submittedName>
</protein>
<evidence type="ECO:0000256" key="3">
    <source>
        <dbReference type="ARBA" id="ARBA00022600"/>
    </source>
</evidence>
<dbReference type="InterPro" id="IPR008734">
    <property type="entry name" value="PHK_A/B_su"/>
</dbReference>
<dbReference type="GO" id="GO:0016301">
    <property type="term" value="F:kinase activity"/>
    <property type="evidence" value="ECO:0007669"/>
    <property type="project" value="UniProtKB-KW"/>
</dbReference>
<keyword evidence="3" id="KW-0321">Glycogen metabolism</keyword>